<dbReference type="AlphaFoldDB" id="F4NXZ9"/>
<dbReference type="STRING" id="684364.F4NXZ9"/>
<dbReference type="Pfam" id="PF05347">
    <property type="entry name" value="Complex1_LYR"/>
    <property type="match status" value="1"/>
</dbReference>
<gene>
    <name evidence="10" type="ORF">BATDEDRAFT_7145</name>
</gene>
<evidence type="ECO:0000256" key="6">
    <source>
        <dbReference type="ARBA" id="ARBA00022982"/>
    </source>
</evidence>
<dbReference type="InterPro" id="IPR016488">
    <property type="entry name" value="NADH_Ub_cplx-1_asu_su-6"/>
</dbReference>
<evidence type="ECO:0000256" key="1">
    <source>
        <dbReference type="ARBA" id="ARBA00004443"/>
    </source>
</evidence>
<dbReference type="GO" id="GO:0005743">
    <property type="term" value="C:mitochondrial inner membrane"/>
    <property type="evidence" value="ECO:0007669"/>
    <property type="project" value="UniProtKB-SubCell"/>
</dbReference>
<protein>
    <recommendedName>
        <fullName evidence="9">Complex 1 LYR protein domain-containing protein</fullName>
    </recommendedName>
</protein>
<dbReference type="CDD" id="cd20266">
    <property type="entry name" value="Complex1_LYR_NDUFA6_LYRM6"/>
    <property type="match status" value="1"/>
</dbReference>
<evidence type="ECO:0000313" key="11">
    <source>
        <dbReference type="Proteomes" id="UP000007241"/>
    </source>
</evidence>
<evidence type="ECO:0000259" key="9">
    <source>
        <dbReference type="Pfam" id="PF05347"/>
    </source>
</evidence>
<dbReference type="Proteomes" id="UP000007241">
    <property type="component" value="Unassembled WGS sequence"/>
</dbReference>
<evidence type="ECO:0000256" key="8">
    <source>
        <dbReference type="ARBA" id="ARBA00023136"/>
    </source>
</evidence>
<dbReference type="OrthoDB" id="14535at2759"/>
<keyword evidence="4" id="KW-0679">Respiratory chain</keyword>
<dbReference type="InterPro" id="IPR045299">
    <property type="entry name" value="Complex1_LYR_NDUFA6_LYRM6"/>
</dbReference>
<keyword evidence="5" id="KW-0999">Mitochondrion inner membrane</keyword>
<dbReference type="GeneID" id="18241628"/>
<feature type="domain" description="Complex 1 LYR protein" evidence="9">
    <location>
        <begin position="15"/>
        <end position="76"/>
    </location>
</feature>
<dbReference type="OMA" id="EICTLYA"/>
<keyword evidence="11" id="KW-1185">Reference proteome</keyword>
<dbReference type="PANTHER" id="PTHR12964">
    <property type="entry name" value="NADH-UBIQUINONE OXIDOREDUCTASE B14 SUBUNIT"/>
    <property type="match status" value="1"/>
</dbReference>
<evidence type="ECO:0000256" key="4">
    <source>
        <dbReference type="ARBA" id="ARBA00022660"/>
    </source>
</evidence>
<dbReference type="PANTHER" id="PTHR12964:SF0">
    <property type="entry name" value="NADH DEHYDROGENASE [UBIQUINONE] 1 ALPHA SUBCOMPLEX SUBUNIT 6"/>
    <property type="match status" value="1"/>
</dbReference>
<dbReference type="EMBL" id="GL882881">
    <property type="protein sequence ID" value="EGF82234.1"/>
    <property type="molecule type" value="Genomic_DNA"/>
</dbReference>
<accession>F4NXZ9</accession>
<keyword evidence="6" id="KW-0249">Electron transport</keyword>
<dbReference type="InterPro" id="IPR008011">
    <property type="entry name" value="Complex1_LYR_dom"/>
</dbReference>
<comment type="similarity">
    <text evidence="2">Belongs to the complex I LYR family.</text>
</comment>
<proteinExistence type="inferred from homology"/>
<dbReference type="RefSeq" id="XP_006677105.1">
    <property type="nucleotide sequence ID" value="XM_006677042.1"/>
</dbReference>
<dbReference type="HOGENOM" id="CLU_111660_0_0_1"/>
<evidence type="ECO:0000256" key="5">
    <source>
        <dbReference type="ARBA" id="ARBA00022792"/>
    </source>
</evidence>
<feature type="non-terminal residue" evidence="10">
    <location>
        <position position="101"/>
    </location>
</feature>
<keyword evidence="3" id="KW-0813">Transport</keyword>
<feature type="non-terminal residue" evidence="10">
    <location>
        <position position="1"/>
    </location>
</feature>
<name>F4NXZ9_BATDJ</name>
<keyword evidence="7" id="KW-0496">Mitochondrion</keyword>
<dbReference type="GO" id="GO:0045271">
    <property type="term" value="C:respiratory chain complex I"/>
    <property type="evidence" value="ECO:0000318"/>
    <property type="project" value="GO_Central"/>
</dbReference>
<evidence type="ECO:0000313" key="10">
    <source>
        <dbReference type="EMBL" id="EGF82234.1"/>
    </source>
</evidence>
<organism evidence="10 11">
    <name type="scientific">Batrachochytrium dendrobatidis (strain JAM81 / FGSC 10211)</name>
    <name type="common">Frog chytrid fungus</name>
    <dbReference type="NCBI Taxonomy" id="684364"/>
    <lineage>
        <taxon>Eukaryota</taxon>
        <taxon>Fungi</taxon>
        <taxon>Fungi incertae sedis</taxon>
        <taxon>Chytridiomycota</taxon>
        <taxon>Chytridiomycota incertae sedis</taxon>
        <taxon>Chytridiomycetes</taxon>
        <taxon>Rhizophydiales</taxon>
        <taxon>Rhizophydiales incertae sedis</taxon>
        <taxon>Batrachochytrium</taxon>
    </lineage>
</organism>
<keyword evidence="8" id="KW-0472">Membrane</keyword>
<reference evidence="10 11" key="1">
    <citation type="submission" date="2009-12" db="EMBL/GenBank/DDBJ databases">
        <title>The draft genome of Batrachochytrium dendrobatidis.</title>
        <authorList>
            <consortium name="US DOE Joint Genome Institute (JGI-PGF)"/>
            <person name="Kuo A."/>
            <person name="Salamov A."/>
            <person name="Schmutz J."/>
            <person name="Lucas S."/>
            <person name="Pitluck S."/>
            <person name="Rosenblum E."/>
            <person name="Stajich J."/>
            <person name="Eisen M."/>
            <person name="Grigoriev I.V."/>
        </authorList>
    </citation>
    <scope>NUCLEOTIDE SEQUENCE [LARGE SCALE GENOMIC DNA]</scope>
    <source>
        <strain evidence="11">JAM81 / FGSC 10211</strain>
    </source>
</reference>
<evidence type="ECO:0000256" key="7">
    <source>
        <dbReference type="ARBA" id="ARBA00023128"/>
    </source>
</evidence>
<evidence type="ECO:0000256" key="3">
    <source>
        <dbReference type="ARBA" id="ARBA00022448"/>
    </source>
</evidence>
<sequence>SVVTSTSGSLIQARKRVLSQYRDWIRSSPTIVDIYKLDITSRTLRARIRQEFEKHRFVTDLQVIDILLFKGRTEYEETMNFWKQKSHVMRFFSNDPYQTTK</sequence>
<dbReference type="InParanoid" id="F4NXZ9"/>
<evidence type="ECO:0000256" key="2">
    <source>
        <dbReference type="ARBA" id="ARBA00009508"/>
    </source>
</evidence>
<comment type="subcellular location">
    <subcellularLocation>
        <location evidence="1">Mitochondrion inner membrane</location>
        <topology evidence="1">Peripheral membrane protein</topology>
        <orientation evidence="1">Matrix side</orientation>
    </subcellularLocation>
</comment>